<sequence length="65" mass="7425">MKRMRRRTWKSLTPARASTGCGEPRWRVMRLREDADVDTGCRRPRNGVGAGTPSSSSSPHCRPWR</sequence>
<protein>
    <submittedName>
        <fullName evidence="2">Uncharacterized protein</fullName>
    </submittedName>
</protein>
<organism evidence="2">
    <name type="scientific">Arundo donax</name>
    <name type="common">Giant reed</name>
    <name type="synonym">Donax arundinaceus</name>
    <dbReference type="NCBI Taxonomy" id="35708"/>
    <lineage>
        <taxon>Eukaryota</taxon>
        <taxon>Viridiplantae</taxon>
        <taxon>Streptophyta</taxon>
        <taxon>Embryophyta</taxon>
        <taxon>Tracheophyta</taxon>
        <taxon>Spermatophyta</taxon>
        <taxon>Magnoliopsida</taxon>
        <taxon>Liliopsida</taxon>
        <taxon>Poales</taxon>
        <taxon>Poaceae</taxon>
        <taxon>PACMAD clade</taxon>
        <taxon>Arundinoideae</taxon>
        <taxon>Arundineae</taxon>
        <taxon>Arundo</taxon>
    </lineage>
</organism>
<name>A0A0A9D7N0_ARUDO</name>
<dbReference type="EMBL" id="GBRH01216250">
    <property type="protein sequence ID" value="JAD81645.1"/>
    <property type="molecule type" value="Transcribed_RNA"/>
</dbReference>
<dbReference type="AlphaFoldDB" id="A0A0A9D7N0"/>
<reference evidence="2" key="1">
    <citation type="submission" date="2014-09" db="EMBL/GenBank/DDBJ databases">
        <authorList>
            <person name="Magalhaes I.L.F."/>
            <person name="Oliveira U."/>
            <person name="Santos F.R."/>
            <person name="Vidigal T.H.D.A."/>
            <person name="Brescovit A.D."/>
            <person name="Santos A.J."/>
        </authorList>
    </citation>
    <scope>NUCLEOTIDE SEQUENCE</scope>
    <source>
        <tissue evidence="2">Shoot tissue taken approximately 20 cm above the soil surface</tissue>
    </source>
</reference>
<proteinExistence type="predicted"/>
<evidence type="ECO:0000256" key="1">
    <source>
        <dbReference type="SAM" id="MobiDB-lite"/>
    </source>
</evidence>
<evidence type="ECO:0000313" key="2">
    <source>
        <dbReference type="EMBL" id="JAD81645.1"/>
    </source>
</evidence>
<feature type="compositionally biased region" description="Basic and acidic residues" evidence="1">
    <location>
        <begin position="24"/>
        <end position="34"/>
    </location>
</feature>
<reference evidence="2" key="2">
    <citation type="journal article" date="2015" name="Data Brief">
        <title>Shoot transcriptome of the giant reed, Arundo donax.</title>
        <authorList>
            <person name="Barrero R.A."/>
            <person name="Guerrero F.D."/>
            <person name="Moolhuijzen P."/>
            <person name="Goolsby J.A."/>
            <person name="Tidwell J."/>
            <person name="Bellgard S.E."/>
            <person name="Bellgard M.I."/>
        </authorList>
    </citation>
    <scope>NUCLEOTIDE SEQUENCE</scope>
    <source>
        <tissue evidence="2">Shoot tissue taken approximately 20 cm above the soil surface</tissue>
    </source>
</reference>
<accession>A0A0A9D7N0</accession>
<feature type="region of interest" description="Disordered" evidence="1">
    <location>
        <begin position="1"/>
        <end position="65"/>
    </location>
</feature>